<dbReference type="PROSITE" id="PS00618">
    <property type="entry name" value="RECF_2"/>
    <property type="match status" value="1"/>
</dbReference>
<sequence>MTLDRILLSGFRNHRETLVAGTARFNLLIGENGAGKTNVLEAISLFAPGRGLRRAALADMPAQGGTGGFAVSAMLMTGGEPVRLGTGISPERPGRRVVQVNGAEAPAVRLAEWLSIGWLTPAMDRLFVESAGARRRFVDRLVLAVRPGHAGHATRLENALRERNRLLSDPAPPDPRWLDAIEAQVAEAGAAVAQARGDMVARLDAMLARLPDAPFARPALAYQPGGPLTPEALAHALREGRARDRAAQRTLTGPHRDEIVVVMAGKGQPAAECSTGEQKAMLIAITLAHSHLLEGLAETDGERRPRLLLLDEVAAHLDPLRREALFDRLRGGSAQVWLTGTEAAPFAAILGEAAVWEVRGGTVTRAS</sequence>
<evidence type="ECO:0000256" key="3">
    <source>
        <dbReference type="ARBA" id="ARBA00020170"/>
    </source>
</evidence>
<dbReference type="PANTHER" id="PTHR32182">
    <property type="entry name" value="DNA REPLICATION AND REPAIR PROTEIN RECF"/>
    <property type="match status" value="1"/>
</dbReference>
<evidence type="ECO:0000313" key="12">
    <source>
        <dbReference type="EMBL" id="MDE8650880.1"/>
    </source>
</evidence>
<dbReference type="Proteomes" id="UP001216253">
    <property type="component" value="Unassembled WGS sequence"/>
</dbReference>
<evidence type="ECO:0000256" key="2">
    <source>
        <dbReference type="ARBA" id="ARBA00008016"/>
    </source>
</evidence>
<dbReference type="InterPro" id="IPR042174">
    <property type="entry name" value="RecF_2"/>
</dbReference>
<accession>A0ABT5WLH2</accession>
<comment type="similarity">
    <text evidence="2 9 10">Belongs to the RecF family.</text>
</comment>
<evidence type="ECO:0000256" key="4">
    <source>
        <dbReference type="ARBA" id="ARBA00022490"/>
    </source>
</evidence>
<evidence type="ECO:0000256" key="1">
    <source>
        <dbReference type="ARBA" id="ARBA00004496"/>
    </source>
</evidence>
<comment type="function">
    <text evidence="9 10">The RecF protein is involved in DNA metabolism; it is required for DNA replication and normal SOS inducibility. RecF binds preferentially to single-stranded, linear DNA. It also seems to bind ATP.</text>
</comment>
<protein>
    <recommendedName>
        <fullName evidence="3 9">DNA replication and repair protein RecF</fullName>
    </recommendedName>
</protein>
<dbReference type="InterPro" id="IPR001238">
    <property type="entry name" value="DNA-binding_RecF"/>
</dbReference>
<dbReference type="InterPro" id="IPR018078">
    <property type="entry name" value="DNA-binding_RecF_CS"/>
</dbReference>
<keyword evidence="13" id="KW-1185">Reference proteome</keyword>
<dbReference type="RefSeq" id="WP_275226959.1">
    <property type="nucleotide sequence ID" value="NZ_JARESE010000010.1"/>
</dbReference>
<keyword evidence="4 9" id="KW-0963">Cytoplasm</keyword>
<dbReference type="InterPro" id="IPR027417">
    <property type="entry name" value="P-loop_NTPase"/>
</dbReference>
<evidence type="ECO:0000256" key="8">
    <source>
        <dbReference type="ARBA" id="ARBA00023125"/>
    </source>
</evidence>
<dbReference type="Pfam" id="PF02463">
    <property type="entry name" value="SMC_N"/>
    <property type="match status" value="1"/>
</dbReference>
<evidence type="ECO:0000259" key="11">
    <source>
        <dbReference type="Pfam" id="PF02463"/>
    </source>
</evidence>
<keyword evidence="8 9" id="KW-0238">DNA-binding</keyword>
<reference evidence="12 13" key="1">
    <citation type="submission" date="2023-03" db="EMBL/GenBank/DDBJ databases">
        <title>NovoSphingobium album sp. nov. isolated from polycyclic aromatic hydrocarbons- and heavy-metal polluted soil.</title>
        <authorList>
            <person name="Liu Z."/>
            <person name="Wang K."/>
        </authorList>
    </citation>
    <scope>NUCLEOTIDE SEQUENCE [LARGE SCALE GENOMIC DNA]</scope>
    <source>
        <strain evidence="12 13">H3SJ31-1</strain>
    </source>
</reference>
<proteinExistence type="inferred from homology"/>
<keyword evidence="9 10" id="KW-0742">SOS response</keyword>
<dbReference type="InterPro" id="IPR003395">
    <property type="entry name" value="RecF/RecN/SMC_N"/>
</dbReference>
<name>A0ABT5WLH2_9SPHN</name>
<evidence type="ECO:0000256" key="6">
    <source>
        <dbReference type="ARBA" id="ARBA00022741"/>
    </source>
</evidence>
<dbReference type="HAMAP" id="MF_00365">
    <property type="entry name" value="RecF"/>
    <property type="match status" value="1"/>
</dbReference>
<keyword evidence="9 10" id="KW-0227">DNA damage</keyword>
<comment type="subcellular location">
    <subcellularLocation>
        <location evidence="1 9 10">Cytoplasm</location>
    </subcellularLocation>
</comment>
<keyword evidence="7 9" id="KW-0067">ATP-binding</keyword>
<organism evidence="12 13">
    <name type="scientific">Novosphingobium album</name>
    <name type="common">ex Liu et al. 2023</name>
    <dbReference type="NCBI Taxonomy" id="3031130"/>
    <lineage>
        <taxon>Bacteria</taxon>
        <taxon>Pseudomonadati</taxon>
        <taxon>Pseudomonadota</taxon>
        <taxon>Alphaproteobacteria</taxon>
        <taxon>Sphingomonadales</taxon>
        <taxon>Sphingomonadaceae</taxon>
        <taxon>Novosphingobium</taxon>
    </lineage>
</organism>
<dbReference type="Gene3D" id="3.40.50.300">
    <property type="entry name" value="P-loop containing nucleotide triphosphate hydrolases"/>
    <property type="match status" value="1"/>
</dbReference>
<evidence type="ECO:0000256" key="5">
    <source>
        <dbReference type="ARBA" id="ARBA00022705"/>
    </source>
</evidence>
<evidence type="ECO:0000256" key="10">
    <source>
        <dbReference type="RuleBase" id="RU000578"/>
    </source>
</evidence>
<feature type="domain" description="RecF/RecN/SMC N-terminal" evidence="11">
    <location>
        <begin position="3"/>
        <end position="337"/>
    </location>
</feature>
<keyword evidence="6 9" id="KW-0547">Nucleotide-binding</keyword>
<dbReference type="EMBL" id="JARESE010000010">
    <property type="protein sequence ID" value="MDE8650880.1"/>
    <property type="molecule type" value="Genomic_DNA"/>
</dbReference>
<dbReference type="SUPFAM" id="SSF52540">
    <property type="entry name" value="P-loop containing nucleoside triphosphate hydrolases"/>
    <property type="match status" value="1"/>
</dbReference>
<comment type="caution">
    <text evidence="12">The sequence shown here is derived from an EMBL/GenBank/DDBJ whole genome shotgun (WGS) entry which is preliminary data.</text>
</comment>
<keyword evidence="5 9" id="KW-0235">DNA replication</keyword>
<dbReference type="PANTHER" id="PTHR32182:SF0">
    <property type="entry name" value="DNA REPLICATION AND REPAIR PROTEIN RECF"/>
    <property type="match status" value="1"/>
</dbReference>
<evidence type="ECO:0000256" key="9">
    <source>
        <dbReference type="HAMAP-Rule" id="MF_00365"/>
    </source>
</evidence>
<feature type="binding site" evidence="9">
    <location>
        <begin position="30"/>
        <end position="37"/>
    </location>
    <ligand>
        <name>ATP</name>
        <dbReference type="ChEBI" id="CHEBI:30616"/>
    </ligand>
</feature>
<evidence type="ECO:0000256" key="7">
    <source>
        <dbReference type="ARBA" id="ARBA00022840"/>
    </source>
</evidence>
<dbReference type="Gene3D" id="1.20.1050.90">
    <property type="entry name" value="RecF/RecN/SMC, N-terminal domain"/>
    <property type="match status" value="1"/>
</dbReference>
<gene>
    <name evidence="9 12" type="primary">recF</name>
    <name evidence="12" type="ORF">PYV00_03985</name>
</gene>
<keyword evidence="9 10" id="KW-0234">DNA repair</keyword>
<dbReference type="PROSITE" id="PS00617">
    <property type="entry name" value="RECF_1"/>
    <property type="match status" value="1"/>
</dbReference>
<evidence type="ECO:0000313" key="13">
    <source>
        <dbReference type="Proteomes" id="UP001216253"/>
    </source>
</evidence>
<dbReference type="NCBIfam" id="TIGR00611">
    <property type="entry name" value="recf"/>
    <property type="match status" value="1"/>
</dbReference>